<dbReference type="Proteomes" id="UP000058446">
    <property type="component" value="Chromosome"/>
</dbReference>
<keyword evidence="4" id="KW-1185">Reference proteome</keyword>
<keyword evidence="2" id="KW-0472">Membrane</keyword>
<dbReference type="NCBIfam" id="TIGR02185">
    <property type="entry name" value="Trep_Strep"/>
    <property type="match status" value="1"/>
</dbReference>
<organism evidence="3 4">
    <name type="scientific">Corynebacterium lactis RW2-5</name>
    <dbReference type="NCBI Taxonomy" id="1408189"/>
    <lineage>
        <taxon>Bacteria</taxon>
        <taxon>Bacillati</taxon>
        <taxon>Actinomycetota</taxon>
        <taxon>Actinomycetes</taxon>
        <taxon>Mycobacteriales</taxon>
        <taxon>Corynebacteriaceae</taxon>
        <taxon>Corynebacterium</taxon>
    </lineage>
</organism>
<feature type="transmembrane region" description="Helical" evidence="2">
    <location>
        <begin position="183"/>
        <end position="206"/>
    </location>
</feature>
<name>A0A0K2H3A2_9CORY</name>
<evidence type="ECO:0000256" key="1">
    <source>
        <dbReference type="SAM" id="MobiDB-lite"/>
    </source>
</evidence>
<accession>A0A0K2H3A2</accession>
<feature type="transmembrane region" description="Helical" evidence="2">
    <location>
        <begin position="28"/>
        <end position="48"/>
    </location>
</feature>
<dbReference type="KEGG" id="clw:CLAC_11485"/>
<sequence length="225" mass="23395">MTSTSPDAPAPAVSANHTTSRGLSPRDLINVGVFAALYFVVTFVLNMVGFAGPAFMFLGFILGNLAGGTILALYVARVPKLGALTLLGLILGFAFTLTGHSAYMIIVSTLLGLLADAILVGFGALSRGRGLAQAKGKRVSTAFPLAYAVFSVSFVGAFIPLILNTEAYYQTISAQMGPEYAEAMAAIFQPWTVGVLAIGMFVLGLISGAIGVRVARKHFESAGLL</sequence>
<gene>
    <name evidence="3" type="ORF">CLAC_11485</name>
</gene>
<dbReference type="Pfam" id="PF09605">
    <property type="entry name" value="Trep_Strep"/>
    <property type="match status" value="1"/>
</dbReference>
<feature type="transmembrane region" description="Helical" evidence="2">
    <location>
        <begin position="81"/>
        <end position="97"/>
    </location>
</feature>
<feature type="transmembrane region" description="Helical" evidence="2">
    <location>
        <begin position="145"/>
        <end position="163"/>
    </location>
</feature>
<dbReference type="RefSeq" id="WP_245621881.1">
    <property type="nucleotide sequence ID" value="NZ_CP006841.1"/>
</dbReference>
<dbReference type="PATRIC" id="fig|1408189.4.peg.2319"/>
<proteinExistence type="predicted"/>
<evidence type="ECO:0000256" key="2">
    <source>
        <dbReference type="SAM" id="Phobius"/>
    </source>
</evidence>
<dbReference type="InterPro" id="IPR011733">
    <property type="entry name" value="CHP02185_IM"/>
</dbReference>
<dbReference type="EMBL" id="CP006841">
    <property type="protein sequence ID" value="ALA68191.1"/>
    <property type="molecule type" value="Genomic_DNA"/>
</dbReference>
<keyword evidence="2" id="KW-1133">Transmembrane helix</keyword>
<evidence type="ECO:0000313" key="4">
    <source>
        <dbReference type="Proteomes" id="UP000058446"/>
    </source>
</evidence>
<keyword evidence="2" id="KW-0812">Transmembrane</keyword>
<dbReference type="STRING" id="1408189.CLAC_11485"/>
<feature type="transmembrane region" description="Helical" evidence="2">
    <location>
        <begin position="54"/>
        <end position="74"/>
    </location>
</feature>
<dbReference type="AlphaFoldDB" id="A0A0K2H3A2"/>
<evidence type="ECO:0000313" key="3">
    <source>
        <dbReference type="EMBL" id="ALA68191.1"/>
    </source>
</evidence>
<protein>
    <submittedName>
        <fullName evidence="3">Uncharacterized protein</fullName>
    </submittedName>
</protein>
<feature type="region of interest" description="Disordered" evidence="1">
    <location>
        <begin position="1"/>
        <end position="20"/>
    </location>
</feature>
<reference evidence="3 4" key="1">
    <citation type="submission" date="2013-10" db="EMBL/GenBank/DDBJ databases">
        <title>Complete genome sequence of Corynebacterium lactis DSM 45799(T), isolated from raw cow milk.</title>
        <authorList>
            <person name="Ruckert C."/>
            <person name="Albersmeier A."/>
            <person name="Lipski A."/>
            <person name="Kalinowski J."/>
        </authorList>
    </citation>
    <scope>NUCLEOTIDE SEQUENCE [LARGE SCALE GENOMIC DNA]</scope>
    <source>
        <strain evidence="3 4">RW2-5</strain>
    </source>
</reference>
<feature type="transmembrane region" description="Helical" evidence="2">
    <location>
        <begin position="103"/>
        <end position="125"/>
    </location>
</feature>